<dbReference type="InterPro" id="IPR036388">
    <property type="entry name" value="WH-like_DNA-bd_sf"/>
</dbReference>
<evidence type="ECO:0000256" key="5">
    <source>
        <dbReference type="HAMAP-Rule" id="MF_01114"/>
    </source>
</evidence>
<dbReference type="HAMAP" id="MF_01114">
    <property type="entry name" value="RecX"/>
    <property type="match status" value="1"/>
</dbReference>
<dbReference type="EMBL" id="FOHK01000002">
    <property type="protein sequence ID" value="SES77997.1"/>
    <property type="molecule type" value="Genomic_DNA"/>
</dbReference>
<evidence type="ECO:0000259" key="7">
    <source>
        <dbReference type="Pfam" id="PF21981"/>
    </source>
</evidence>
<dbReference type="STRING" id="349064.SAMN05660429_00365"/>
<keyword evidence="4 5" id="KW-0963">Cytoplasm</keyword>
<reference evidence="9 10" key="1">
    <citation type="submission" date="2016-10" db="EMBL/GenBank/DDBJ databases">
        <authorList>
            <person name="de Groot N.N."/>
        </authorList>
    </citation>
    <scope>NUCLEOTIDE SEQUENCE [LARGE SCALE GENOMIC DNA]</scope>
    <source>
        <strain evidence="9 10">DSM 19706</strain>
    </source>
</reference>
<gene>
    <name evidence="5" type="primary">recX</name>
    <name evidence="9" type="ORF">SAMN05660429_00365</name>
</gene>
<comment type="similarity">
    <text evidence="2 5">Belongs to the RecX family.</text>
</comment>
<keyword evidence="10" id="KW-1185">Reference proteome</keyword>
<dbReference type="Pfam" id="PF21981">
    <property type="entry name" value="RecX_HTH3"/>
    <property type="match status" value="1"/>
</dbReference>
<dbReference type="RefSeq" id="WP_093327218.1">
    <property type="nucleotide sequence ID" value="NZ_AP027363.1"/>
</dbReference>
<evidence type="ECO:0000313" key="9">
    <source>
        <dbReference type="EMBL" id="SES77997.1"/>
    </source>
</evidence>
<organism evidence="9 10">
    <name type="scientific">Thalassotalea agarivorans</name>
    <name type="common">Thalassomonas agarivorans</name>
    <dbReference type="NCBI Taxonomy" id="349064"/>
    <lineage>
        <taxon>Bacteria</taxon>
        <taxon>Pseudomonadati</taxon>
        <taxon>Pseudomonadota</taxon>
        <taxon>Gammaproteobacteria</taxon>
        <taxon>Alteromonadales</taxon>
        <taxon>Colwelliaceae</taxon>
        <taxon>Thalassotalea</taxon>
    </lineage>
</organism>
<dbReference type="Proteomes" id="UP000199308">
    <property type="component" value="Unassembled WGS sequence"/>
</dbReference>
<dbReference type="PANTHER" id="PTHR33602">
    <property type="entry name" value="REGULATORY PROTEIN RECX FAMILY PROTEIN"/>
    <property type="match status" value="1"/>
</dbReference>
<dbReference type="InterPro" id="IPR053924">
    <property type="entry name" value="RecX_HTH_2nd"/>
</dbReference>
<dbReference type="Gene3D" id="1.10.10.10">
    <property type="entry name" value="Winged helix-like DNA-binding domain superfamily/Winged helix DNA-binding domain"/>
    <property type="match status" value="3"/>
</dbReference>
<comment type="function">
    <text evidence="5">Modulates RecA activity.</text>
</comment>
<dbReference type="InterPro" id="IPR003783">
    <property type="entry name" value="Regulatory_RecX"/>
</dbReference>
<protein>
    <recommendedName>
        <fullName evidence="3 5">Regulatory protein RecX</fullName>
    </recommendedName>
</protein>
<evidence type="ECO:0000259" key="8">
    <source>
        <dbReference type="Pfam" id="PF21982"/>
    </source>
</evidence>
<dbReference type="Pfam" id="PF21982">
    <property type="entry name" value="RecX_HTH1"/>
    <property type="match status" value="1"/>
</dbReference>
<dbReference type="OrthoDB" id="7066780at2"/>
<accession>A0A1H9Z8X5</accession>
<evidence type="ECO:0000256" key="2">
    <source>
        <dbReference type="ARBA" id="ARBA00009695"/>
    </source>
</evidence>
<evidence type="ECO:0000313" key="10">
    <source>
        <dbReference type="Proteomes" id="UP000199308"/>
    </source>
</evidence>
<evidence type="ECO:0000256" key="1">
    <source>
        <dbReference type="ARBA" id="ARBA00004496"/>
    </source>
</evidence>
<name>A0A1H9Z8X5_THASX</name>
<evidence type="ECO:0000259" key="6">
    <source>
        <dbReference type="Pfam" id="PF02631"/>
    </source>
</evidence>
<dbReference type="GO" id="GO:0005737">
    <property type="term" value="C:cytoplasm"/>
    <property type="evidence" value="ECO:0007669"/>
    <property type="project" value="UniProtKB-SubCell"/>
</dbReference>
<comment type="subcellular location">
    <subcellularLocation>
        <location evidence="1 5">Cytoplasm</location>
    </subcellularLocation>
</comment>
<dbReference type="InterPro" id="IPR053926">
    <property type="entry name" value="RecX_HTH_1st"/>
</dbReference>
<sequence length="142" mass="16506">MNKSVLHRAIALLARREHGEKELSRKLQQKGFEADDIREVMTFLLDNDYQSDIRYADSVFRSRISKGYGWLYIKQELAQKGIATAIVSGLNTEQIDWYDQAQLAYNKRFGDSPVLDQKDKAKRVRFLQGRGFDFDQIMAVIK</sequence>
<feature type="domain" description="RecX third three-helical" evidence="7">
    <location>
        <begin position="96"/>
        <end position="141"/>
    </location>
</feature>
<evidence type="ECO:0000256" key="4">
    <source>
        <dbReference type="ARBA" id="ARBA00022490"/>
    </source>
</evidence>
<feature type="domain" description="RecX second three-helical" evidence="6">
    <location>
        <begin position="51"/>
        <end position="87"/>
    </location>
</feature>
<feature type="domain" description="RecX first three-helical" evidence="8">
    <location>
        <begin position="7"/>
        <end position="44"/>
    </location>
</feature>
<proteinExistence type="inferred from homology"/>
<dbReference type="Pfam" id="PF02631">
    <property type="entry name" value="RecX_HTH2"/>
    <property type="match status" value="1"/>
</dbReference>
<dbReference type="AlphaFoldDB" id="A0A1H9Z8X5"/>
<evidence type="ECO:0000256" key="3">
    <source>
        <dbReference type="ARBA" id="ARBA00018111"/>
    </source>
</evidence>
<dbReference type="PANTHER" id="PTHR33602:SF1">
    <property type="entry name" value="REGULATORY PROTEIN RECX FAMILY PROTEIN"/>
    <property type="match status" value="1"/>
</dbReference>
<dbReference type="GO" id="GO:0006282">
    <property type="term" value="P:regulation of DNA repair"/>
    <property type="evidence" value="ECO:0007669"/>
    <property type="project" value="UniProtKB-UniRule"/>
</dbReference>
<dbReference type="InterPro" id="IPR053925">
    <property type="entry name" value="RecX_HTH_3rd"/>
</dbReference>